<dbReference type="Proteomes" id="UP000324222">
    <property type="component" value="Unassembled WGS sequence"/>
</dbReference>
<keyword evidence="1" id="KW-1133">Transmembrane helix</keyword>
<protein>
    <submittedName>
        <fullName evidence="2">Uncharacterized protein</fullName>
    </submittedName>
</protein>
<evidence type="ECO:0000313" key="3">
    <source>
        <dbReference type="Proteomes" id="UP000324222"/>
    </source>
</evidence>
<sequence length="59" mass="6337">MWCPPGSVLATGRCGKLLDCPMCHTSPSVPCVVLLTATLWSTTAYTALSWTVCCLAVYR</sequence>
<keyword evidence="1" id="KW-0472">Membrane</keyword>
<gene>
    <name evidence="2" type="ORF">E2C01_052121</name>
</gene>
<keyword evidence="3" id="KW-1185">Reference proteome</keyword>
<keyword evidence="1" id="KW-0812">Transmembrane</keyword>
<name>A0A5B7GKP7_PORTR</name>
<accession>A0A5B7GKP7</accession>
<proteinExistence type="predicted"/>
<comment type="caution">
    <text evidence="2">The sequence shown here is derived from an EMBL/GenBank/DDBJ whole genome shotgun (WGS) entry which is preliminary data.</text>
</comment>
<reference evidence="2 3" key="1">
    <citation type="submission" date="2019-05" db="EMBL/GenBank/DDBJ databases">
        <title>Another draft genome of Portunus trituberculatus and its Hox gene families provides insights of decapod evolution.</title>
        <authorList>
            <person name="Jeong J.-H."/>
            <person name="Song I."/>
            <person name="Kim S."/>
            <person name="Choi T."/>
            <person name="Kim D."/>
            <person name="Ryu S."/>
            <person name="Kim W."/>
        </authorList>
    </citation>
    <scope>NUCLEOTIDE SEQUENCE [LARGE SCALE GENOMIC DNA]</scope>
    <source>
        <tissue evidence="2">Muscle</tissue>
    </source>
</reference>
<organism evidence="2 3">
    <name type="scientific">Portunus trituberculatus</name>
    <name type="common">Swimming crab</name>
    <name type="synonym">Neptunus trituberculatus</name>
    <dbReference type="NCBI Taxonomy" id="210409"/>
    <lineage>
        <taxon>Eukaryota</taxon>
        <taxon>Metazoa</taxon>
        <taxon>Ecdysozoa</taxon>
        <taxon>Arthropoda</taxon>
        <taxon>Crustacea</taxon>
        <taxon>Multicrustacea</taxon>
        <taxon>Malacostraca</taxon>
        <taxon>Eumalacostraca</taxon>
        <taxon>Eucarida</taxon>
        <taxon>Decapoda</taxon>
        <taxon>Pleocyemata</taxon>
        <taxon>Brachyura</taxon>
        <taxon>Eubrachyura</taxon>
        <taxon>Portunoidea</taxon>
        <taxon>Portunidae</taxon>
        <taxon>Portuninae</taxon>
        <taxon>Portunus</taxon>
    </lineage>
</organism>
<evidence type="ECO:0000256" key="1">
    <source>
        <dbReference type="SAM" id="Phobius"/>
    </source>
</evidence>
<dbReference type="AlphaFoldDB" id="A0A5B7GKP7"/>
<feature type="transmembrane region" description="Helical" evidence="1">
    <location>
        <begin position="32"/>
        <end position="58"/>
    </location>
</feature>
<dbReference type="EMBL" id="VSRR010015398">
    <property type="protein sequence ID" value="MPC58126.1"/>
    <property type="molecule type" value="Genomic_DNA"/>
</dbReference>
<evidence type="ECO:0000313" key="2">
    <source>
        <dbReference type="EMBL" id="MPC58126.1"/>
    </source>
</evidence>